<evidence type="ECO:0000256" key="3">
    <source>
        <dbReference type="ARBA" id="ARBA00022692"/>
    </source>
</evidence>
<feature type="transmembrane region" description="Helical" evidence="6">
    <location>
        <begin position="137"/>
        <end position="160"/>
    </location>
</feature>
<keyword evidence="3 6" id="KW-0812">Transmembrane</keyword>
<feature type="transmembrane region" description="Helical" evidence="6">
    <location>
        <begin position="87"/>
        <end position="106"/>
    </location>
</feature>
<dbReference type="GO" id="GO:0016787">
    <property type="term" value="F:hydrolase activity"/>
    <property type="evidence" value="ECO:0007669"/>
    <property type="project" value="TreeGrafter"/>
</dbReference>
<comment type="subcellular location">
    <subcellularLocation>
        <location evidence="1">Membrane</location>
        <topology evidence="1">Multi-pass membrane protein</topology>
    </subcellularLocation>
</comment>
<keyword evidence="5 6" id="KW-0472">Membrane</keyword>
<evidence type="ECO:0000256" key="1">
    <source>
        <dbReference type="ARBA" id="ARBA00004141"/>
    </source>
</evidence>
<dbReference type="GO" id="GO:0016020">
    <property type="term" value="C:membrane"/>
    <property type="evidence" value="ECO:0007669"/>
    <property type="project" value="UniProtKB-SubCell"/>
</dbReference>
<feature type="transmembrane region" description="Helical" evidence="6">
    <location>
        <begin position="113"/>
        <end position="131"/>
    </location>
</feature>
<comment type="caution">
    <text evidence="7">The sequence shown here is derived from an EMBL/GenBank/DDBJ whole genome shotgun (WGS) entry which is preliminary data.</text>
</comment>
<organism evidence="7 8">
    <name type="scientific">Flagellimonas lutimaris</name>
    <dbReference type="NCBI Taxonomy" id="475082"/>
    <lineage>
        <taxon>Bacteria</taxon>
        <taxon>Pseudomonadati</taxon>
        <taxon>Bacteroidota</taxon>
        <taxon>Flavobacteriia</taxon>
        <taxon>Flavobacteriales</taxon>
        <taxon>Flavobacteriaceae</taxon>
        <taxon>Flagellimonas</taxon>
    </lineage>
</organism>
<dbReference type="RefSeq" id="WP_119607084.1">
    <property type="nucleotide sequence ID" value="NZ_QXFH01000070.1"/>
</dbReference>
<feature type="transmembrane region" description="Helical" evidence="6">
    <location>
        <begin position="12"/>
        <end position="28"/>
    </location>
</feature>
<feature type="transmembrane region" description="Helical" evidence="6">
    <location>
        <begin position="34"/>
        <end position="52"/>
    </location>
</feature>
<evidence type="ECO:0000313" key="7">
    <source>
        <dbReference type="EMBL" id="RIV34851.1"/>
    </source>
</evidence>
<accession>A0A3A1N7E0</accession>
<proteinExistence type="inferred from homology"/>
<keyword evidence="4 6" id="KW-1133">Transmembrane helix</keyword>
<evidence type="ECO:0000313" key="8">
    <source>
        <dbReference type="Proteomes" id="UP000266067"/>
    </source>
</evidence>
<feature type="transmembrane region" description="Helical" evidence="6">
    <location>
        <begin position="64"/>
        <end position="81"/>
    </location>
</feature>
<dbReference type="Proteomes" id="UP000266067">
    <property type="component" value="Unassembled WGS sequence"/>
</dbReference>
<protein>
    <submittedName>
        <fullName evidence="7">Lysoplasmalogenase</fullName>
    </submittedName>
</protein>
<comment type="similarity">
    <text evidence="2">Belongs to the TMEM86 family.</text>
</comment>
<dbReference type="PANTHER" id="PTHR31885">
    <property type="entry name" value="GH04784P"/>
    <property type="match status" value="1"/>
</dbReference>
<evidence type="ECO:0000256" key="4">
    <source>
        <dbReference type="ARBA" id="ARBA00022989"/>
    </source>
</evidence>
<name>A0A3A1N7E0_9FLAO</name>
<dbReference type="PANTHER" id="PTHR31885:SF6">
    <property type="entry name" value="GH04784P"/>
    <property type="match status" value="1"/>
</dbReference>
<dbReference type="EMBL" id="QXFH01000070">
    <property type="protein sequence ID" value="RIV34851.1"/>
    <property type="molecule type" value="Genomic_DNA"/>
</dbReference>
<dbReference type="OrthoDB" id="5651790at2"/>
<dbReference type="AlphaFoldDB" id="A0A3A1N7E0"/>
<evidence type="ECO:0000256" key="6">
    <source>
        <dbReference type="SAM" id="Phobius"/>
    </source>
</evidence>
<evidence type="ECO:0000256" key="2">
    <source>
        <dbReference type="ARBA" id="ARBA00007375"/>
    </source>
</evidence>
<reference evidence="7 8" key="1">
    <citation type="submission" date="2018-08" db="EMBL/GenBank/DDBJ databases">
        <title>Proposal of Muricauda 72 sp.nov. and Muricauda NH166 sp.nov., isolated from seawater.</title>
        <authorList>
            <person name="Cheng H."/>
            <person name="Wu Y.-H."/>
            <person name="Guo L.-L."/>
            <person name="Xu X.-W."/>
        </authorList>
    </citation>
    <scope>NUCLEOTIDE SEQUENCE [LARGE SCALE GENOMIC DNA]</scope>
    <source>
        <strain evidence="7 8">KCTC 22173</strain>
    </source>
</reference>
<sequence>MVRKAPHASRTINLLIVLSAVLAILMEFSDNRTVYMFLKPLTTILVTSLLIFLPEQESSKFKKLMISALLFCLLGDILLLFPAYFVFGLAAFLVAHILFTIGFINLKGFHPHWISFLILYAIGTSLFLWLKPGLGDFIIPVGGYVVVICFMAWQGIGLFLKEKRKEFLWIAIAVLLFMFSDTMIAISKFKTDFDYSSIVILSTYWLSIGLIANAVRKILLLKKAE</sequence>
<dbReference type="Pfam" id="PF07947">
    <property type="entry name" value="YhhN"/>
    <property type="match status" value="1"/>
</dbReference>
<evidence type="ECO:0000256" key="5">
    <source>
        <dbReference type="ARBA" id="ARBA00023136"/>
    </source>
</evidence>
<gene>
    <name evidence="7" type="ORF">D2V08_05615</name>
</gene>
<dbReference type="InterPro" id="IPR012506">
    <property type="entry name" value="TMEM86B-like"/>
</dbReference>
<feature type="transmembrane region" description="Helical" evidence="6">
    <location>
        <begin position="195"/>
        <end position="215"/>
    </location>
</feature>
<feature type="transmembrane region" description="Helical" evidence="6">
    <location>
        <begin position="167"/>
        <end position="189"/>
    </location>
</feature>
<keyword evidence="8" id="KW-1185">Reference proteome</keyword>